<dbReference type="PROSITE" id="PS51257">
    <property type="entry name" value="PROKAR_LIPOPROTEIN"/>
    <property type="match status" value="1"/>
</dbReference>
<sequence length="350" mass="37734">MKKIILSIFAMSLFIVSCSSDDDATPSEPLGAYEDGIIVSGEGGPSSISFISNDLMTTENEIYFNVNNEATGVYLQSIGFNDDKAYIVVDAGTITVVNRYTFEKLGTISTGLTLPRFIAFDGNTAYVSDWADPNDTTDDYIAVVDLSTNSVTSTIPVSEGPEQVLEESGKIYVSHKGGYGVNNVISVINISNNLLETITVNDVPDEMFIDESGNLLVLSSGANQSWLTPPVETAASITRIDLSDNSIISNLEFATGEHPGLMTYDDGIAYYILNNKVYTLEDNATSLPTSPLFDITTGYAYGLSVRDNQLFVTDGNFTANSTLLIYDISTGTETNSFSVAIGASKIYFNE</sequence>
<dbReference type="Proteomes" id="UP001231197">
    <property type="component" value="Unassembled WGS sequence"/>
</dbReference>
<evidence type="ECO:0000313" key="2">
    <source>
        <dbReference type="EMBL" id="MDN3493016.1"/>
    </source>
</evidence>
<dbReference type="InterPro" id="IPR031815">
    <property type="entry name" value="DUF5074"/>
</dbReference>
<keyword evidence="1" id="KW-0732">Signal</keyword>
<organism evidence="2 3">
    <name type="scientific">Winogradskyella bathintestinalis</name>
    <dbReference type="NCBI Taxonomy" id="3035208"/>
    <lineage>
        <taxon>Bacteria</taxon>
        <taxon>Pseudomonadati</taxon>
        <taxon>Bacteroidota</taxon>
        <taxon>Flavobacteriia</taxon>
        <taxon>Flavobacteriales</taxon>
        <taxon>Flavobacteriaceae</taxon>
        <taxon>Winogradskyella</taxon>
    </lineage>
</organism>
<dbReference type="SUPFAM" id="SSF63825">
    <property type="entry name" value="YWTD domain"/>
    <property type="match status" value="1"/>
</dbReference>
<dbReference type="PANTHER" id="PTHR47197:SF3">
    <property type="entry name" value="DIHYDRO-HEME D1 DEHYDROGENASE"/>
    <property type="match status" value="1"/>
</dbReference>
<comment type="caution">
    <text evidence="2">The sequence shown here is derived from an EMBL/GenBank/DDBJ whole genome shotgun (WGS) entry which is preliminary data.</text>
</comment>
<gene>
    <name evidence="2" type="ORF">QMA06_09800</name>
</gene>
<dbReference type="Pfam" id="PF16819">
    <property type="entry name" value="DUF5074"/>
    <property type="match status" value="1"/>
</dbReference>
<feature type="signal peptide" evidence="1">
    <location>
        <begin position="1"/>
        <end position="21"/>
    </location>
</feature>
<proteinExistence type="predicted"/>
<dbReference type="RefSeq" id="WP_290206673.1">
    <property type="nucleotide sequence ID" value="NZ_JASDDK010000003.1"/>
</dbReference>
<evidence type="ECO:0000313" key="3">
    <source>
        <dbReference type="Proteomes" id="UP001231197"/>
    </source>
</evidence>
<evidence type="ECO:0000256" key="1">
    <source>
        <dbReference type="SAM" id="SignalP"/>
    </source>
</evidence>
<dbReference type="InterPro" id="IPR051200">
    <property type="entry name" value="Host-pathogen_enzymatic-act"/>
</dbReference>
<dbReference type="EMBL" id="JASDDK010000003">
    <property type="protein sequence ID" value="MDN3493016.1"/>
    <property type="molecule type" value="Genomic_DNA"/>
</dbReference>
<name>A0ABT7ZVP4_9FLAO</name>
<reference evidence="2 3" key="1">
    <citation type="journal article" date="2023" name="Int. J. Syst. Evol. Microbiol.">
        <title>Winogradskyella bathintestinalis sp. nov., isolated from the intestine of the deep-sea loosejaw dragonfish, Malacosteus niger.</title>
        <authorList>
            <person name="Uniacke-Lowe S."/>
            <person name="Johnson C.N."/>
            <person name="Stanton C."/>
            <person name="Hill C."/>
            <person name="Ross P."/>
        </authorList>
    </citation>
    <scope>NUCLEOTIDE SEQUENCE [LARGE SCALE GENOMIC DNA]</scope>
    <source>
        <strain evidence="2 3">APC 3343</strain>
    </source>
</reference>
<dbReference type="Gene3D" id="2.130.10.10">
    <property type="entry name" value="YVTN repeat-like/Quinoprotein amine dehydrogenase"/>
    <property type="match status" value="1"/>
</dbReference>
<dbReference type="PANTHER" id="PTHR47197">
    <property type="entry name" value="PROTEIN NIRF"/>
    <property type="match status" value="1"/>
</dbReference>
<protein>
    <submittedName>
        <fullName evidence="2">Cell surface protein</fullName>
    </submittedName>
</protein>
<accession>A0ABT7ZVP4</accession>
<dbReference type="InterPro" id="IPR015943">
    <property type="entry name" value="WD40/YVTN_repeat-like_dom_sf"/>
</dbReference>
<feature type="chain" id="PRO_5045054892" evidence="1">
    <location>
        <begin position="22"/>
        <end position="350"/>
    </location>
</feature>
<keyword evidence="3" id="KW-1185">Reference proteome</keyword>